<evidence type="ECO:0000313" key="1">
    <source>
        <dbReference type="EMBL" id="TWV93620.1"/>
    </source>
</evidence>
<dbReference type="OrthoDB" id="893129at2"/>
<comment type="caution">
    <text evidence="1">The sequence shown here is derived from an EMBL/GenBank/DDBJ whole genome shotgun (WGS) entry which is preliminary data.</text>
</comment>
<sequence length="46" mass="5502">MICDYFYELSRIVDADIKHELNSWLHGVLLGAMLRISNLLKRQRRL</sequence>
<accession>A0A5C6LM93</accession>
<reference evidence="1 2" key="1">
    <citation type="submission" date="2019-08" db="EMBL/GenBank/DDBJ databases">
        <title>Whole genome sequencing of chitin degrading bacteria Chitinophaga pinensis YS16.</title>
        <authorList>
            <person name="Singh R.P."/>
            <person name="Manchanda G."/>
            <person name="Maurya I.K."/>
            <person name="Joshi N.K."/>
            <person name="Srivastava A.K."/>
        </authorList>
    </citation>
    <scope>NUCLEOTIDE SEQUENCE [LARGE SCALE GENOMIC DNA]</scope>
    <source>
        <strain evidence="1 2">YS-16</strain>
    </source>
</reference>
<protein>
    <submittedName>
        <fullName evidence="1">DUF4844 domain-containing protein</fullName>
    </submittedName>
</protein>
<evidence type="ECO:0000313" key="2">
    <source>
        <dbReference type="Proteomes" id="UP000318815"/>
    </source>
</evidence>
<keyword evidence="2" id="KW-1185">Reference proteome</keyword>
<organism evidence="1 2">
    <name type="scientific">Chitinophaga pinensis</name>
    <dbReference type="NCBI Taxonomy" id="79329"/>
    <lineage>
        <taxon>Bacteria</taxon>
        <taxon>Pseudomonadati</taxon>
        <taxon>Bacteroidota</taxon>
        <taxon>Chitinophagia</taxon>
        <taxon>Chitinophagales</taxon>
        <taxon>Chitinophagaceae</taxon>
        <taxon>Chitinophaga</taxon>
    </lineage>
</organism>
<dbReference type="AlphaFoldDB" id="A0A5C6LM93"/>
<dbReference type="Proteomes" id="UP000318815">
    <property type="component" value="Unassembled WGS sequence"/>
</dbReference>
<proteinExistence type="predicted"/>
<gene>
    <name evidence="1" type="ORF">FEF09_27035</name>
</gene>
<dbReference type="EMBL" id="VOHS01000055">
    <property type="protein sequence ID" value="TWV93620.1"/>
    <property type="molecule type" value="Genomic_DNA"/>
</dbReference>
<name>A0A5C6LM93_9BACT</name>